<accession>A0A0K1PRX4</accession>
<evidence type="ECO:0000313" key="1">
    <source>
        <dbReference type="EMBL" id="AKU96262.1"/>
    </source>
</evidence>
<gene>
    <name evidence="1" type="ORF">AKJ09_02926</name>
</gene>
<organism evidence="1 2">
    <name type="scientific">Labilithrix luteola</name>
    <dbReference type="NCBI Taxonomy" id="1391654"/>
    <lineage>
        <taxon>Bacteria</taxon>
        <taxon>Pseudomonadati</taxon>
        <taxon>Myxococcota</taxon>
        <taxon>Polyangia</taxon>
        <taxon>Polyangiales</taxon>
        <taxon>Labilitrichaceae</taxon>
        <taxon>Labilithrix</taxon>
    </lineage>
</organism>
<dbReference type="AlphaFoldDB" id="A0A0K1PRX4"/>
<dbReference type="KEGG" id="llu:AKJ09_02926"/>
<evidence type="ECO:0000313" key="2">
    <source>
        <dbReference type="Proteomes" id="UP000064967"/>
    </source>
</evidence>
<proteinExistence type="predicted"/>
<protein>
    <submittedName>
        <fullName evidence="1">Uncharacterized protein</fullName>
    </submittedName>
</protein>
<reference evidence="1 2" key="1">
    <citation type="submission" date="2015-08" db="EMBL/GenBank/DDBJ databases">
        <authorList>
            <person name="Babu N.S."/>
            <person name="Beckwith C.J."/>
            <person name="Beseler K.G."/>
            <person name="Brison A."/>
            <person name="Carone J.V."/>
            <person name="Caskin T.P."/>
            <person name="Diamond M."/>
            <person name="Durham M.E."/>
            <person name="Foxe J.M."/>
            <person name="Go M."/>
            <person name="Henderson B.A."/>
            <person name="Jones I.B."/>
            <person name="McGettigan J.A."/>
            <person name="Micheletti S.J."/>
            <person name="Nasrallah M.E."/>
            <person name="Ortiz D."/>
            <person name="Piller C.R."/>
            <person name="Privatt S.R."/>
            <person name="Schneider S.L."/>
            <person name="Sharp S."/>
            <person name="Smith T.C."/>
            <person name="Stanton J.D."/>
            <person name="Ullery H.E."/>
            <person name="Wilson R.J."/>
            <person name="Serrano M.G."/>
            <person name="Buck G."/>
            <person name="Lee V."/>
            <person name="Wang Y."/>
            <person name="Carvalho R."/>
            <person name="Voegtly L."/>
            <person name="Shi R."/>
            <person name="Duckworth R."/>
            <person name="Johnson A."/>
            <person name="Loviza R."/>
            <person name="Walstead R."/>
            <person name="Shah Z."/>
            <person name="Kiflezghi M."/>
            <person name="Wade K."/>
            <person name="Ball S.L."/>
            <person name="Bradley K.W."/>
            <person name="Asai D.J."/>
            <person name="Bowman C.A."/>
            <person name="Russell D.A."/>
            <person name="Pope W.H."/>
            <person name="Jacobs-Sera D."/>
            <person name="Hendrix R.W."/>
            <person name="Hatfull G.F."/>
        </authorList>
    </citation>
    <scope>NUCLEOTIDE SEQUENCE [LARGE SCALE GENOMIC DNA]</scope>
    <source>
        <strain evidence="1 2">DSM 27648</strain>
    </source>
</reference>
<keyword evidence="2" id="KW-1185">Reference proteome</keyword>
<name>A0A0K1PRX4_9BACT</name>
<dbReference type="Proteomes" id="UP000064967">
    <property type="component" value="Chromosome"/>
</dbReference>
<dbReference type="EMBL" id="CP012333">
    <property type="protein sequence ID" value="AKU96262.1"/>
    <property type="molecule type" value="Genomic_DNA"/>
</dbReference>
<sequence>MVPLASGCLAMASIADVIARPSAKAGPIAPKHTTTTAPGMLHAWTLMVEPRLSVARR</sequence>